<dbReference type="OrthoDB" id="1116396at2"/>
<reference evidence="1 2" key="1">
    <citation type="submission" date="2019-01" db="EMBL/GenBank/DDBJ databases">
        <title>Ancylomarina salipaludis sp. nov., isolated from a salt marsh.</title>
        <authorList>
            <person name="Yoon J.-H."/>
        </authorList>
    </citation>
    <scope>NUCLEOTIDE SEQUENCE [LARGE SCALE GENOMIC DNA]</scope>
    <source>
        <strain evidence="1 2">SHSM-M15</strain>
    </source>
</reference>
<dbReference type="Pfam" id="PF13715">
    <property type="entry name" value="CarbopepD_reg_2"/>
    <property type="match status" value="1"/>
</dbReference>
<evidence type="ECO:0000313" key="2">
    <source>
        <dbReference type="Proteomes" id="UP000289703"/>
    </source>
</evidence>
<name>A0A4Q1JKX1_9BACT</name>
<keyword evidence="2" id="KW-1185">Reference proteome</keyword>
<evidence type="ECO:0000313" key="1">
    <source>
        <dbReference type="EMBL" id="RXQ93852.1"/>
    </source>
</evidence>
<dbReference type="AlphaFoldDB" id="A0A4Q1JKX1"/>
<organism evidence="1 2">
    <name type="scientific">Ancylomarina salipaludis</name>
    <dbReference type="NCBI Taxonomy" id="2501299"/>
    <lineage>
        <taxon>Bacteria</taxon>
        <taxon>Pseudomonadati</taxon>
        <taxon>Bacteroidota</taxon>
        <taxon>Bacteroidia</taxon>
        <taxon>Marinilabiliales</taxon>
        <taxon>Marinifilaceae</taxon>
        <taxon>Ancylomarina</taxon>
    </lineage>
</organism>
<dbReference type="InterPro" id="IPR008969">
    <property type="entry name" value="CarboxyPept-like_regulatory"/>
</dbReference>
<protein>
    <recommendedName>
        <fullName evidence="3">Carboxypeptidase-like regulatory domain-containing protein</fullName>
    </recommendedName>
</protein>
<proteinExistence type="predicted"/>
<dbReference type="Proteomes" id="UP000289703">
    <property type="component" value="Unassembled WGS sequence"/>
</dbReference>
<comment type="caution">
    <text evidence="1">The sequence shown here is derived from an EMBL/GenBank/DDBJ whole genome shotgun (WGS) entry which is preliminary data.</text>
</comment>
<dbReference type="Gene3D" id="2.60.40.1120">
    <property type="entry name" value="Carboxypeptidase-like, regulatory domain"/>
    <property type="match status" value="1"/>
</dbReference>
<gene>
    <name evidence="1" type="ORF">EO244_09745</name>
</gene>
<accession>A0A4Q1JKX1</accession>
<dbReference type="SUPFAM" id="SSF49464">
    <property type="entry name" value="Carboxypeptidase regulatory domain-like"/>
    <property type="match status" value="1"/>
</dbReference>
<dbReference type="EMBL" id="SAXA01000008">
    <property type="protein sequence ID" value="RXQ93852.1"/>
    <property type="molecule type" value="Genomic_DNA"/>
</dbReference>
<dbReference type="RefSeq" id="WP_129254486.1">
    <property type="nucleotide sequence ID" value="NZ_SAXA01000008.1"/>
</dbReference>
<sequence>MKKKYMNIREMLRRFSDFTELYQVKLDAIPVVKELIALILGLKLNFETAWAIREKNYKGTTLSKKNKKDKVAEQLGRVNQLIYNYCIKINNLDDLPNFKGSKITYAQYGDERLISRLALTIDYCEGLGEKLVDTGVTEDMLTELKSLTEAYKTLIPKPKELQSISKIANNELGTISLEIINILRYRLDRVMKSMFELDDPELYKAYVEARDIEKVGYKKIAITGHILDKQTKQPVAQAHILIPEANIDHQCTGGKGGFRIPSVEPGTFNMRVEAVTYKSISMQLVHRYGETNVLEIEMEAEESQ</sequence>
<evidence type="ECO:0008006" key="3">
    <source>
        <dbReference type="Google" id="ProtNLM"/>
    </source>
</evidence>